<dbReference type="WBParaSite" id="Pan_g20061.t1">
    <property type="protein sequence ID" value="Pan_g20061.t1"/>
    <property type="gene ID" value="Pan_g20061"/>
</dbReference>
<dbReference type="Proteomes" id="UP000492821">
    <property type="component" value="Unassembled WGS sequence"/>
</dbReference>
<evidence type="ECO:0000256" key="1">
    <source>
        <dbReference type="SAM" id="Phobius"/>
    </source>
</evidence>
<protein>
    <submittedName>
        <fullName evidence="4">Uncharacterized protein</fullName>
    </submittedName>
</protein>
<dbReference type="AlphaFoldDB" id="A0A7E4VEV4"/>
<feature type="chain" id="PRO_5028932971" evidence="2">
    <location>
        <begin position="18"/>
        <end position="204"/>
    </location>
</feature>
<keyword evidence="2" id="KW-0732">Signal</keyword>
<sequence>MIDWFLLTILLLSCTKADDSKVKYVEDGAIITGLGFITLNNPDPMTFELENYQQCTGHLNICYKALTPSAGSSPPCELGFQMFVIYDLERTSGFRDTEIGSNMRFTLAKESRFGIPPDVSDGSYHYQVLELPKNCNFKIVGATDPNPAVTTDPLKTAKLMIYILAGIAGVILFLAIANVIYCICCKRKTANNSRDESKPSTANQ</sequence>
<evidence type="ECO:0000313" key="3">
    <source>
        <dbReference type="Proteomes" id="UP000492821"/>
    </source>
</evidence>
<evidence type="ECO:0000313" key="4">
    <source>
        <dbReference type="WBParaSite" id="Pan_g20061.t1"/>
    </source>
</evidence>
<keyword evidence="3" id="KW-1185">Reference proteome</keyword>
<reference evidence="3" key="1">
    <citation type="journal article" date="2013" name="Genetics">
        <title>The draft genome and transcriptome of Panagrellus redivivus are shaped by the harsh demands of a free-living lifestyle.</title>
        <authorList>
            <person name="Srinivasan J."/>
            <person name="Dillman A.R."/>
            <person name="Macchietto M.G."/>
            <person name="Heikkinen L."/>
            <person name="Lakso M."/>
            <person name="Fracchia K.M."/>
            <person name="Antoshechkin I."/>
            <person name="Mortazavi A."/>
            <person name="Wong G."/>
            <person name="Sternberg P.W."/>
        </authorList>
    </citation>
    <scope>NUCLEOTIDE SEQUENCE [LARGE SCALE GENOMIC DNA]</scope>
    <source>
        <strain evidence="3">MT8872</strain>
    </source>
</reference>
<evidence type="ECO:0000256" key="2">
    <source>
        <dbReference type="SAM" id="SignalP"/>
    </source>
</evidence>
<keyword evidence="1" id="KW-0472">Membrane</keyword>
<name>A0A7E4VEV4_PANRE</name>
<keyword evidence="1" id="KW-0812">Transmembrane</keyword>
<keyword evidence="1" id="KW-1133">Transmembrane helix</keyword>
<feature type="transmembrane region" description="Helical" evidence="1">
    <location>
        <begin position="159"/>
        <end position="184"/>
    </location>
</feature>
<reference evidence="4" key="2">
    <citation type="submission" date="2020-10" db="UniProtKB">
        <authorList>
            <consortium name="WormBaseParasite"/>
        </authorList>
    </citation>
    <scope>IDENTIFICATION</scope>
</reference>
<feature type="signal peptide" evidence="2">
    <location>
        <begin position="1"/>
        <end position="17"/>
    </location>
</feature>
<accession>A0A7E4VEV4</accession>
<proteinExistence type="predicted"/>
<organism evidence="3 4">
    <name type="scientific">Panagrellus redivivus</name>
    <name type="common">Microworm</name>
    <dbReference type="NCBI Taxonomy" id="6233"/>
    <lineage>
        <taxon>Eukaryota</taxon>
        <taxon>Metazoa</taxon>
        <taxon>Ecdysozoa</taxon>
        <taxon>Nematoda</taxon>
        <taxon>Chromadorea</taxon>
        <taxon>Rhabditida</taxon>
        <taxon>Tylenchina</taxon>
        <taxon>Panagrolaimomorpha</taxon>
        <taxon>Panagrolaimoidea</taxon>
        <taxon>Panagrolaimidae</taxon>
        <taxon>Panagrellus</taxon>
    </lineage>
</organism>